<evidence type="ECO:0000256" key="3">
    <source>
        <dbReference type="ARBA" id="ARBA00022692"/>
    </source>
</evidence>
<evidence type="ECO:0000256" key="4">
    <source>
        <dbReference type="ARBA" id="ARBA00022989"/>
    </source>
</evidence>
<dbReference type="PANTHER" id="PTHR11537:SF254">
    <property type="entry name" value="POTASSIUM VOLTAGE-GATED CHANNEL PROTEIN SHAB"/>
    <property type="match status" value="1"/>
</dbReference>
<keyword evidence="4 8" id="KW-1133">Transmembrane helix</keyword>
<evidence type="ECO:0000256" key="8">
    <source>
        <dbReference type="SAM" id="Phobius"/>
    </source>
</evidence>
<keyword evidence="6 8" id="KW-0472">Membrane</keyword>
<organism evidence="10 11">
    <name type="scientific">Acetoanaerobium pronyense</name>
    <dbReference type="NCBI Taxonomy" id="1482736"/>
    <lineage>
        <taxon>Bacteria</taxon>
        <taxon>Bacillati</taxon>
        <taxon>Bacillota</taxon>
        <taxon>Clostridia</taxon>
        <taxon>Peptostreptococcales</taxon>
        <taxon>Filifactoraceae</taxon>
        <taxon>Acetoanaerobium</taxon>
    </lineage>
</organism>
<keyword evidence="3 8" id="KW-0812">Transmembrane</keyword>
<gene>
    <name evidence="10" type="ORF">J2Z35_001505</name>
</gene>
<dbReference type="InterPro" id="IPR027359">
    <property type="entry name" value="Volt_channel_dom_sf"/>
</dbReference>
<dbReference type="Gene3D" id="1.10.287.70">
    <property type="match status" value="1"/>
</dbReference>
<keyword evidence="5" id="KW-0406">Ion transport</keyword>
<keyword evidence="2" id="KW-0813">Transport</keyword>
<dbReference type="RefSeq" id="WP_209660770.1">
    <property type="nucleotide sequence ID" value="NZ_JAGGLI010000014.1"/>
</dbReference>
<dbReference type="PANTHER" id="PTHR11537">
    <property type="entry name" value="VOLTAGE-GATED POTASSIUM CHANNEL"/>
    <property type="match status" value="1"/>
</dbReference>
<evidence type="ECO:0000259" key="9">
    <source>
        <dbReference type="Pfam" id="PF07885"/>
    </source>
</evidence>
<dbReference type="InterPro" id="IPR013099">
    <property type="entry name" value="K_chnl_dom"/>
</dbReference>
<feature type="transmembrane region" description="Helical" evidence="8">
    <location>
        <begin position="178"/>
        <end position="206"/>
    </location>
</feature>
<proteinExistence type="predicted"/>
<evidence type="ECO:0000256" key="6">
    <source>
        <dbReference type="ARBA" id="ARBA00023136"/>
    </source>
</evidence>
<keyword evidence="7 10" id="KW-0407">Ion channel</keyword>
<dbReference type="SUPFAM" id="SSF81324">
    <property type="entry name" value="Voltage-gated potassium channels"/>
    <property type="match status" value="1"/>
</dbReference>
<evidence type="ECO:0000313" key="11">
    <source>
        <dbReference type="Proteomes" id="UP001314903"/>
    </source>
</evidence>
<reference evidence="10 11" key="1">
    <citation type="submission" date="2021-03" db="EMBL/GenBank/DDBJ databases">
        <title>Genomic Encyclopedia of Type Strains, Phase IV (KMG-IV): sequencing the most valuable type-strain genomes for metagenomic binning, comparative biology and taxonomic classification.</title>
        <authorList>
            <person name="Goeker M."/>
        </authorList>
    </citation>
    <scope>NUCLEOTIDE SEQUENCE [LARGE SCALE GENOMIC DNA]</scope>
    <source>
        <strain evidence="10 11">DSM 27512</strain>
    </source>
</reference>
<evidence type="ECO:0000256" key="7">
    <source>
        <dbReference type="ARBA" id="ARBA00023303"/>
    </source>
</evidence>
<evidence type="ECO:0000256" key="1">
    <source>
        <dbReference type="ARBA" id="ARBA00004141"/>
    </source>
</evidence>
<feature type="transmembrane region" description="Helical" evidence="8">
    <location>
        <begin position="123"/>
        <end position="144"/>
    </location>
</feature>
<evidence type="ECO:0000256" key="5">
    <source>
        <dbReference type="ARBA" id="ARBA00023065"/>
    </source>
</evidence>
<evidence type="ECO:0000256" key="2">
    <source>
        <dbReference type="ARBA" id="ARBA00022448"/>
    </source>
</evidence>
<dbReference type="Gene3D" id="1.20.5.110">
    <property type="match status" value="1"/>
</dbReference>
<dbReference type="EMBL" id="JAGGLI010000014">
    <property type="protein sequence ID" value="MBP2027708.1"/>
    <property type="molecule type" value="Genomic_DNA"/>
</dbReference>
<comment type="caution">
    <text evidence="10">The sequence shown here is derived from an EMBL/GenBank/DDBJ whole genome shotgun (WGS) entry which is preliminary data.</text>
</comment>
<keyword evidence="11" id="KW-1185">Reference proteome</keyword>
<sequence>MNKDILDSFHIKLQLIIPYISIFSSILIILDLLNRINITGNPYLLFIDSTVLIIFAIDYVLGLLKSKNKKEYFSKNFLELLSILPVYQFRALRVLRLLRFIRLISVMSKGKNVINKFFDEHKVVYVFLFMITVILIGSVGIYFAERGYSINRFEDALWWSVVTITTVGYGDISPQTSLGKFIAVILMISGVAVLGAFTGTTATYIVGMRKKYKENTFEEKDNILNGLSIAEVEEVKKYIEFIKFKRDDIKNKGRI</sequence>
<name>A0ABS4KIT8_9FIRM</name>
<dbReference type="InterPro" id="IPR028325">
    <property type="entry name" value="VG_K_chnl"/>
</dbReference>
<feature type="transmembrane region" description="Helical" evidence="8">
    <location>
        <begin position="42"/>
        <end position="64"/>
    </location>
</feature>
<comment type="subcellular location">
    <subcellularLocation>
        <location evidence="1">Membrane</location>
        <topology evidence="1">Multi-pass membrane protein</topology>
    </subcellularLocation>
</comment>
<feature type="transmembrane region" description="Helical" evidence="8">
    <location>
        <begin position="12"/>
        <end position="30"/>
    </location>
</feature>
<dbReference type="GO" id="GO:0034220">
    <property type="term" value="P:monoatomic ion transmembrane transport"/>
    <property type="evidence" value="ECO:0007669"/>
    <property type="project" value="UniProtKB-KW"/>
</dbReference>
<dbReference type="Pfam" id="PF07885">
    <property type="entry name" value="Ion_trans_2"/>
    <property type="match status" value="1"/>
</dbReference>
<protein>
    <submittedName>
        <fullName evidence="10">Voltage-gated potassium channel</fullName>
    </submittedName>
</protein>
<dbReference type="Proteomes" id="UP001314903">
    <property type="component" value="Unassembled WGS sequence"/>
</dbReference>
<accession>A0ABS4KIT8</accession>
<feature type="domain" description="Potassium channel" evidence="9">
    <location>
        <begin position="130"/>
        <end position="205"/>
    </location>
</feature>
<dbReference type="Gene3D" id="1.20.120.350">
    <property type="entry name" value="Voltage-gated potassium channels. Chain C"/>
    <property type="match status" value="1"/>
</dbReference>
<evidence type="ECO:0000313" key="10">
    <source>
        <dbReference type="EMBL" id="MBP2027708.1"/>
    </source>
</evidence>